<feature type="domain" description="ABC-type transport auxiliary lipoprotein component" evidence="1">
    <location>
        <begin position="25"/>
        <end position="184"/>
    </location>
</feature>
<gene>
    <name evidence="2" type="ORF">ICN82_13480</name>
</gene>
<organism evidence="2 3">
    <name type="scientific">Mangrovicoccus algicola</name>
    <dbReference type="NCBI Taxonomy" id="2771008"/>
    <lineage>
        <taxon>Bacteria</taxon>
        <taxon>Pseudomonadati</taxon>
        <taxon>Pseudomonadota</taxon>
        <taxon>Alphaproteobacteria</taxon>
        <taxon>Rhodobacterales</taxon>
        <taxon>Paracoccaceae</taxon>
        <taxon>Mangrovicoccus</taxon>
    </lineage>
</organism>
<dbReference type="EMBL" id="JACVXA010000041">
    <property type="protein sequence ID" value="MBE3639210.1"/>
    <property type="molecule type" value="Genomic_DNA"/>
</dbReference>
<dbReference type="Gene3D" id="3.40.50.10610">
    <property type="entry name" value="ABC-type transport auxiliary lipoprotein component"/>
    <property type="match status" value="1"/>
</dbReference>
<evidence type="ECO:0000313" key="3">
    <source>
        <dbReference type="Proteomes" id="UP000609121"/>
    </source>
</evidence>
<dbReference type="AlphaFoldDB" id="A0A8J7CI66"/>
<evidence type="ECO:0000313" key="2">
    <source>
        <dbReference type="EMBL" id="MBE3639210.1"/>
    </source>
</evidence>
<dbReference type="Pfam" id="PF03886">
    <property type="entry name" value="ABC_trans_aux"/>
    <property type="match status" value="1"/>
</dbReference>
<dbReference type="Proteomes" id="UP000609121">
    <property type="component" value="Unassembled WGS sequence"/>
</dbReference>
<name>A0A8J7CI66_9RHOB</name>
<accession>A0A8J7CI66</accession>
<dbReference type="InterPro" id="IPR005586">
    <property type="entry name" value="ABC_trans_aux"/>
</dbReference>
<dbReference type="SUPFAM" id="SSF159594">
    <property type="entry name" value="XCC0632-like"/>
    <property type="match status" value="1"/>
</dbReference>
<keyword evidence="3" id="KW-1185">Reference proteome</keyword>
<reference evidence="2" key="1">
    <citation type="submission" date="2020-09" db="EMBL/GenBank/DDBJ databases">
        <title>A novel bacterium of genus Mangrovicoccus, isolated from South China Sea.</title>
        <authorList>
            <person name="Huang H."/>
            <person name="Mo K."/>
            <person name="Hu Y."/>
        </authorList>
    </citation>
    <scope>NUCLEOTIDE SEQUENCE</scope>
    <source>
        <strain evidence="2">HB182678</strain>
    </source>
</reference>
<dbReference type="PROSITE" id="PS51257">
    <property type="entry name" value="PROKAR_LIPOPROTEIN"/>
    <property type="match status" value="1"/>
</dbReference>
<evidence type="ECO:0000259" key="1">
    <source>
        <dbReference type="Pfam" id="PF03886"/>
    </source>
</evidence>
<sequence length="189" mass="19871">MKNFTILPILMLLGVAGCTSPPTQYQLDAPTSDLRLRAVVSSLEVRDVSLPQYASAADGIALQQPDGSVKADPKEVWADTPERATTLALARNLAAITGTRVAAEPWPFADLPAASVTVVVERFLAAQGTGLRLQGAYAISPVGSSLSDRGGRFDIAIPLPENAATTDIARAHGLAIERLAEEIARRISG</sequence>
<dbReference type="RefSeq" id="WP_193183652.1">
    <property type="nucleotide sequence ID" value="NZ_JACVXA010000041.1"/>
</dbReference>
<comment type="caution">
    <text evidence="2">The sequence shown here is derived from an EMBL/GenBank/DDBJ whole genome shotgun (WGS) entry which is preliminary data.</text>
</comment>
<protein>
    <submittedName>
        <fullName evidence="2">Membrane integrity-associated transporter subunit PqiC</fullName>
    </submittedName>
</protein>
<proteinExistence type="predicted"/>